<accession>A0A8S5RN72</accession>
<evidence type="ECO:0000313" key="2">
    <source>
        <dbReference type="EMBL" id="DAE32800.1"/>
    </source>
</evidence>
<feature type="compositionally biased region" description="Polar residues" evidence="1">
    <location>
        <begin position="12"/>
        <end position="21"/>
    </location>
</feature>
<evidence type="ECO:0000256" key="1">
    <source>
        <dbReference type="SAM" id="MobiDB-lite"/>
    </source>
</evidence>
<feature type="compositionally biased region" description="Basic residues" evidence="1">
    <location>
        <begin position="1"/>
        <end position="10"/>
    </location>
</feature>
<feature type="region of interest" description="Disordered" evidence="1">
    <location>
        <begin position="1"/>
        <end position="41"/>
    </location>
</feature>
<proteinExistence type="predicted"/>
<reference evidence="2" key="1">
    <citation type="journal article" date="2021" name="Proc. Natl. Acad. Sci. U.S.A.">
        <title>A Catalog of Tens of Thousands of Viruses from Human Metagenomes Reveals Hidden Associations with Chronic Diseases.</title>
        <authorList>
            <person name="Tisza M.J."/>
            <person name="Buck C.B."/>
        </authorList>
    </citation>
    <scope>NUCLEOTIDE SEQUENCE</scope>
    <source>
        <strain evidence="2">Ct1Hk25</strain>
    </source>
</reference>
<protein>
    <submittedName>
        <fullName evidence="2">Uncharacterized protein</fullName>
    </submittedName>
</protein>
<name>A0A8S5RN72_9VIRU</name>
<dbReference type="EMBL" id="BK059129">
    <property type="protein sequence ID" value="DAE32800.1"/>
    <property type="molecule type" value="Genomic_DNA"/>
</dbReference>
<sequence length="41" mass="4615">MLPGFTKKRLSSYMNAGQPTGRNKFPRLTRIPNRIPALSAK</sequence>
<organism evidence="2">
    <name type="scientific">virus sp. ct1Hk25</name>
    <dbReference type="NCBI Taxonomy" id="2825803"/>
    <lineage>
        <taxon>Viruses</taxon>
    </lineage>
</organism>